<evidence type="ECO:0000256" key="2">
    <source>
        <dbReference type="ARBA" id="ARBA00022723"/>
    </source>
</evidence>
<evidence type="ECO:0000313" key="7">
    <source>
        <dbReference type="EMBL" id="SVD84070.1"/>
    </source>
</evidence>
<feature type="non-terminal residue" evidence="7">
    <location>
        <position position="1"/>
    </location>
</feature>
<accession>A0A382YLV8</accession>
<dbReference type="Pfam" id="PF00413">
    <property type="entry name" value="Peptidase_M10"/>
    <property type="match status" value="1"/>
</dbReference>
<proteinExistence type="predicted"/>
<dbReference type="InterPro" id="IPR024079">
    <property type="entry name" value="MetalloPept_cat_dom_sf"/>
</dbReference>
<reference evidence="7" key="1">
    <citation type="submission" date="2018-05" db="EMBL/GenBank/DDBJ databases">
        <authorList>
            <person name="Lanie J.A."/>
            <person name="Ng W.-L."/>
            <person name="Kazmierczak K.M."/>
            <person name="Andrzejewski T.M."/>
            <person name="Davidsen T.M."/>
            <person name="Wayne K.J."/>
            <person name="Tettelin H."/>
            <person name="Glass J.I."/>
            <person name="Rusch D."/>
            <person name="Podicherti R."/>
            <person name="Tsui H.-C.T."/>
            <person name="Winkler M.E."/>
        </authorList>
    </citation>
    <scope>NUCLEOTIDE SEQUENCE</scope>
</reference>
<dbReference type="SUPFAM" id="SSF55486">
    <property type="entry name" value="Metalloproteases ('zincins'), catalytic domain"/>
    <property type="match status" value="1"/>
</dbReference>
<organism evidence="7">
    <name type="scientific">marine metagenome</name>
    <dbReference type="NCBI Taxonomy" id="408172"/>
    <lineage>
        <taxon>unclassified sequences</taxon>
        <taxon>metagenomes</taxon>
        <taxon>ecological metagenomes</taxon>
    </lineage>
</organism>
<dbReference type="InterPro" id="IPR011049">
    <property type="entry name" value="Serralysin-like_metalloprot_C"/>
</dbReference>
<dbReference type="InterPro" id="IPR034033">
    <property type="entry name" value="Serralysin-like"/>
</dbReference>
<sequence length="263" mass="29189">GEDGVYSNIENYSAEWEAMVDSAFEYWGNVSGITFVKVDDNANMCGDIRIALSSGDFGNAGGWSNVPYYPQGENNSTANDIWIRSYYDQWDSDWPQYNLYILLHEIGHSLGLAHTHDNGYYSTVEQNTGLYSIMSYIGFGYLVNPWPGYEVDDNILQDRPAINDIKTVQYLYGMTPEYNEGPTNYTYTGPVFTTIYDTGGIDTIDVSSYGLDCTIDLTPGTVSYIGTAELELEVPYGNGSGDYTYEYSGFPIGIAEGTVIENA</sequence>
<dbReference type="InterPro" id="IPR001818">
    <property type="entry name" value="Pept_M10_metallopeptidase"/>
</dbReference>
<dbReference type="GO" id="GO:0008270">
    <property type="term" value="F:zinc ion binding"/>
    <property type="evidence" value="ECO:0007669"/>
    <property type="project" value="InterPro"/>
</dbReference>
<dbReference type="GO" id="GO:0031012">
    <property type="term" value="C:extracellular matrix"/>
    <property type="evidence" value="ECO:0007669"/>
    <property type="project" value="InterPro"/>
</dbReference>
<dbReference type="Gene3D" id="3.40.390.10">
    <property type="entry name" value="Collagenase (Catalytic Domain)"/>
    <property type="match status" value="1"/>
</dbReference>
<keyword evidence="1" id="KW-0645">Protease</keyword>
<feature type="domain" description="Peptidase metallopeptidase" evidence="6">
    <location>
        <begin position="2"/>
        <end position="145"/>
    </location>
</feature>
<evidence type="ECO:0000256" key="3">
    <source>
        <dbReference type="ARBA" id="ARBA00022801"/>
    </source>
</evidence>
<dbReference type="Gene3D" id="2.150.10.10">
    <property type="entry name" value="Serralysin-like metalloprotease, C-terminal"/>
    <property type="match status" value="1"/>
</dbReference>
<dbReference type="SMART" id="SM00235">
    <property type="entry name" value="ZnMc"/>
    <property type="match status" value="1"/>
</dbReference>
<keyword evidence="5" id="KW-0482">Metalloprotease</keyword>
<keyword evidence="3" id="KW-0378">Hydrolase</keyword>
<dbReference type="PANTHER" id="PTHR10201:SF323">
    <property type="entry name" value="MATRIX METALLOPROTEINASE-21"/>
    <property type="match status" value="1"/>
</dbReference>
<keyword evidence="2" id="KW-0479">Metal-binding</keyword>
<evidence type="ECO:0000256" key="1">
    <source>
        <dbReference type="ARBA" id="ARBA00022670"/>
    </source>
</evidence>
<dbReference type="GO" id="GO:0004222">
    <property type="term" value="F:metalloendopeptidase activity"/>
    <property type="evidence" value="ECO:0007669"/>
    <property type="project" value="InterPro"/>
</dbReference>
<dbReference type="EMBL" id="UINC01176780">
    <property type="protein sequence ID" value="SVD84070.1"/>
    <property type="molecule type" value="Genomic_DNA"/>
</dbReference>
<keyword evidence="4" id="KW-0862">Zinc</keyword>
<dbReference type="GO" id="GO:0006508">
    <property type="term" value="P:proteolysis"/>
    <property type="evidence" value="ECO:0007669"/>
    <property type="project" value="UniProtKB-KW"/>
</dbReference>
<evidence type="ECO:0000256" key="5">
    <source>
        <dbReference type="ARBA" id="ARBA00023049"/>
    </source>
</evidence>
<evidence type="ECO:0000256" key="4">
    <source>
        <dbReference type="ARBA" id="ARBA00022833"/>
    </source>
</evidence>
<evidence type="ECO:0000259" key="6">
    <source>
        <dbReference type="SMART" id="SM00235"/>
    </source>
</evidence>
<gene>
    <name evidence="7" type="ORF">METZ01_LOCUS436924</name>
</gene>
<name>A0A382YLV8_9ZZZZ</name>
<protein>
    <recommendedName>
        <fullName evidence="6">Peptidase metallopeptidase domain-containing protein</fullName>
    </recommendedName>
</protein>
<dbReference type="PANTHER" id="PTHR10201">
    <property type="entry name" value="MATRIX METALLOPROTEINASE"/>
    <property type="match status" value="1"/>
</dbReference>
<dbReference type="InterPro" id="IPR006026">
    <property type="entry name" value="Peptidase_Metallo"/>
</dbReference>
<feature type="non-terminal residue" evidence="7">
    <location>
        <position position="263"/>
    </location>
</feature>
<dbReference type="CDD" id="cd04277">
    <property type="entry name" value="ZnMc_serralysin_like"/>
    <property type="match status" value="1"/>
</dbReference>
<dbReference type="AlphaFoldDB" id="A0A382YLV8"/>